<feature type="region of interest" description="Disordered" evidence="1">
    <location>
        <begin position="303"/>
        <end position="342"/>
    </location>
</feature>
<dbReference type="SUPFAM" id="SSF50630">
    <property type="entry name" value="Acid proteases"/>
    <property type="match status" value="1"/>
</dbReference>
<name>A0AAD9BCL6_DISEL</name>
<dbReference type="Proteomes" id="UP001228049">
    <property type="component" value="Unassembled WGS sequence"/>
</dbReference>
<accession>A0AAD9BCL6</accession>
<dbReference type="EMBL" id="JASDAP010000025">
    <property type="protein sequence ID" value="KAK1880667.1"/>
    <property type="molecule type" value="Genomic_DNA"/>
</dbReference>
<organism evidence="2 3">
    <name type="scientific">Dissostichus eleginoides</name>
    <name type="common">Patagonian toothfish</name>
    <name type="synonym">Dissostichus amissus</name>
    <dbReference type="NCBI Taxonomy" id="100907"/>
    <lineage>
        <taxon>Eukaryota</taxon>
        <taxon>Metazoa</taxon>
        <taxon>Chordata</taxon>
        <taxon>Craniata</taxon>
        <taxon>Vertebrata</taxon>
        <taxon>Euteleostomi</taxon>
        <taxon>Actinopterygii</taxon>
        <taxon>Neopterygii</taxon>
        <taxon>Teleostei</taxon>
        <taxon>Neoteleostei</taxon>
        <taxon>Acanthomorphata</taxon>
        <taxon>Eupercaria</taxon>
        <taxon>Perciformes</taxon>
        <taxon>Notothenioidei</taxon>
        <taxon>Nototheniidae</taxon>
        <taxon>Dissostichus</taxon>
    </lineage>
</organism>
<feature type="compositionally biased region" description="Basic residues" evidence="1">
    <location>
        <begin position="316"/>
        <end position="325"/>
    </location>
</feature>
<dbReference type="AlphaFoldDB" id="A0AAD9BCL6"/>
<keyword evidence="3" id="KW-1185">Reference proteome</keyword>
<feature type="region of interest" description="Disordered" evidence="1">
    <location>
        <begin position="363"/>
        <end position="436"/>
    </location>
</feature>
<feature type="compositionally biased region" description="Acidic residues" evidence="1">
    <location>
        <begin position="391"/>
        <end position="401"/>
    </location>
</feature>
<dbReference type="InterPro" id="IPR021109">
    <property type="entry name" value="Peptidase_aspartic_dom_sf"/>
</dbReference>
<protein>
    <submittedName>
        <fullName evidence="2">Protein unc-79 like</fullName>
    </submittedName>
</protein>
<evidence type="ECO:0000313" key="3">
    <source>
        <dbReference type="Proteomes" id="UP001228049"/>
    </source>
</evidence>
<proteinExistence type="predicted"/>
<sequence length="472" mass="51811">MLDSCGIPEGLIGPPSLEPVKVNGHLCDALLDSGSRVSIIFESWYRRYLSDTQIHPVKKLDIWGMGDSSYPYLGYVVVDLEFPKKVAGTPTAMSALALICPDPPGPDQTPVLIGTNTKASFAKRLAQLCEDTTGVFVAHTFGIRNTCTQKEKEMRTTELKGEEDDEVGCVKWEGPGPLTLPAGSSGKVICKVEIKQPLPNEILMVKASLTNPLPAGVLLQPMVIPSIAVDVNQFIVLVQNESLKDATIPVGTVLGHLSVTDVVTTASKQQPLKPQSGKGKLKTLHRDNLLPIGDLVRIPAIDNTEDVPTRPATRANGHKRHKRAKTDHPIQLEGEMSTEASDLECDWPHRPYRTYMEKIIQRQEENNTDRAEQPGVRIPEKDSCPKTENSPLEDQDPDTAPETDSGPQSSDSSEEDDRQQSSRPNIVVTPRQARPKRLLKPVVRLTYDKPGKARDEPIIIVHRGVTIKIGKS</sequence>
<evidence type="ECO:0000313" key="2">
    <source>
        <dbReference type="EMBL" id="KAK1880667.1"/>
    </source>
</evidence>
<evidence type="ECO:0000256" key="1">
    <source>
        <dbReference type="SAM" id="MobiDB-lite"/>
    </source>
</evidence>
<reference evidence="2" key="1">
    <citation type="submission" date="2023-04" db="EMBL/GenBank/DDBJ databases">
        <title>Chromosome-level genome of Chaenocephalus aceratus.</title>
        <authorList>
            <person name="Park H."/>
        </authorList>
    </citation>
    <scope>NUCLEOTIDE SEQUENCE</scope>
    <source>
        <strain evidence="2">DE</strain>
        <tissue evidence="2">Muscle</tissue>
    </source>
</reference>
<comment type="caution">
    <text evidence="2">The sequence shown here is derived from an EMBL/GenBank/DDBJ whole genome shotgun (WGS) entry which is preliminary data.</text>
</comment>
<gene>
    <name evidence="2" type="ORF">KUDE01_026191</name>
</gene>
<feature type="compositionally biased region" description="Basic and acidic residues" evidence="1">
    <location>
        <begin position="363"/>
        <end position="385"/>
    </location>
</feature>